<dbReference type="InterPro" id="IPR052519">
    <property type="entry name" value="Euk-type_GlcNAc_Kinase"/>
</dbReference>
<dbReference type="GO" id="GO:0016301">
    <property type="term" value="F:kinase activity"/>
    <property type="evidence" value="ECO:0007669"/>
    <property type="project" value="UniProtKB-KW"/>
</dbReference>
<dbReference type="InterPro" id="IPR043129">
    <property type="entry name" value="ATPase_NBD"/>
</dbReference>
<reference evidence="2" key="2">
    <citation type="submission" date="2020-09" db="EMBL/GenBank/DDBJ databases">
        <authorList>
            <person name="Sun Q."/>
            <person name="Kim S."/>
        </authorList>
    </citation>
    <scope>NUCLEOTIDE SEQUENCE</scope>
    <source>
        <strain evidence="2">KCTC 32437</strain>
    </source>
</reference>
<dbReference type="EMBL" id="BMZE01000004">
    <property type="protein sequence ID" value="GHA34746.1"/>
    <property type="molecule type" value="Genomic_DNA"/>
</dbReference>
<keyword evidence="3" id="KW-1185">Reference proteome</keyword>
<reference evidence="2" key="1">
    <citation type="journal article" date="2014" name="Int. J. Syst. Evol. Microbiol.">
        <title>Complete genome sequence of Corynebacterium casei LMG S-19264T (=DSM 44701T), isolated from a smear-ripened cheese.</title>
        <authorList>
            <consortium name="US DOE Joint Genome Institute (JGI-PGF)"/>
            <person name="Walter F."/>
            <person name="Albersmeier A."/>
            <person name="Kalinowski J."/>
            <person name="Ruckert C."/>
        </authorList>
    </citation>
    <scope>NUCLEOTIDE SEQUENCE</scope>
    <source>
        <strain evidence="2">KCTC 32437</strain>
    </source>
</reference>
<dbReference type="PANTHER" id="PTHR43190">
    <property type="entry name" value="N-ACETYL-D-GLUCOSAMINE KINASE"/>
    <property type="match status" value="1"/>
</dbReference>
<organism evidence="2 3">
    <name type="scientific">Devosia pacifica</name>
    <dbReference type="NCBI Taxonomy" id="1335967"/>
    <lineage>
        <taxon>Bacteria</taxon>
        <taxon>Pseudomonadati</taxon>
        <taxon>Pseudomonadota</taxon>
        <taxon>Alphaproteobacteria</taxon>
        <taxon>Hyphomicrobiales</taxon>
        <taxon>Devosiaceae</taxon>
        <taxon>Devosia</taxon>
    </lineage>
</organism>
<gene>
    <name evidence="2" type="ORF">GCM10007989_33290</name>
</gene>
<evidence type="ECO:0000313" key="3">
    <source>
        <dbReference type="Proteomes" id="UP000646579"/>
    </source>
</evidence>
<keyword evidence="2" id="KW-0808">Transferase</keyword>
<proteinExistence type="predicted"/>
<dbReference type="SUPFAM" id="SSF53067">
    <property type="entry name" value="Actin-like ATPase domain"/>
    <property type="match status" value="2"/>
</dbReference>
<evidence type="ECO:0000313" key="2">
    <source>
        <dbReference type="EMBL" id="GHA34746.1"/>
    </source>
</evidence>
<dbReference type="InterPro" id="IPR002731">
    <property type="entry name" value="ATPase_BadF"/>
</dbReference>
<dbReference type="Gene3D" id="3.30.420.40">
    <property type="match status" value="2"/>
</dbReference>
<dbReference type="Proteomes" id="UP000646579">
    <property type="component" value="Unassembled WGS sequence"/>
</dbReference>
<comment type="caution">
    <text evidence="2">The sequence shown here is derived from an EMBL/GenBank/DDBJ whole genome shotgun (WGS) entry which is preliminary data.</text>
</comment>
<feature type="domain" description="ATPase BadF/BadG/BcrA/BcrD type" evidence="1">
    <location>
        <begin position="6"/>
        <end position="274"/>
    </location>
</feature>
<dbReference type="AlphaFoldDB" id="A0A918SEC9"/>
<name>A0A918SEC9_9HYPH</name>
<dbReference type="Pfam" id="PF01869">
    <property type="entry name" value="BcrAD_BadFG"/>
    <property type="match status" value="1"/>
</dbReference>
<evidence type="ECO:0000259" key="1">
    <source>
        <dbReference type="Pfam" id="PF01869"/>
    </source>
</evidence>
<sequence>MTAIYLGIDVGGTATRWVAVNGEGDEIARGSAGGATGHLFNPDERTKLKSVLETIAGTLGADLRPRALSIGLTGYGVQVRDALRALVREVFGLTDEAIALDDDIALAYRAVFAPGEGHLISAGTGSIGLHLQRDGTPIRVGGRGILIDDGGSGSWIALKALDRLYRLFDETGGFDQASLLAETVFSAIGGDNWDATRAFVYGGDRGRIGTLAQSVAEAGAKGDPVAAGIIEEAGVELARLARALISRTTQLPVAIVGGIPRLHGIKPEIERALSDLEVYFPQIDAALSAAQRAATAAHKQENR</sequence>
<protein>
    <submittedName>
        <fullName evidence="2">N-acetylglucosamine kinase</fullName>
    </submittedName>
</protein>
<dbReference type="PANTHER" id="PTHR43190:SF3">
    <property type="entry name" value="N-ACETYL-D-GLUCOSAMINE KINASE"/>
    <property type="match status" value="1"/>
</dbReference>
<keyword evidence="2" id="KW-0418">Kinase</keyword>
<accession>A0A918SEC9</accession>
<dbReference type="RefSeq" id="WP_189426888.1">
    <property type="nucleotide sequence ID" value="NZ_BMZE01000004.1"/>
</dbReference>